<dbReference type="InterPro" id="IPR045175">
    <property type="entry name" value="M28_fam"/>
</dbReference>
<keyword evidence="4" id="KW-0378">Hydrolase</keyword>
<dbReference type="AlphaFoldDB" id="A0A3Q9QWC8"/>
<dbReference type="InterPro" id="IPR003137">
    <property type="entry name" value="PA_domain"/>
</dbReference>
<dbReference type="GO" id="GO:0006508">
    <property type="term" value="P:proteolysis"/>
    <property type="evidence" value="ECO:0007669"/>
    <property type="project" value="InterPro"/>
</dbReference>
<evidence type="ECO:0000313" key="4">
    <source>
        <dbReference type="EMBL" id="AZU62021.1"/>
    </source>
</evidence>
<feature type="domain" description="PA" evidence="2">
    <location>
        <begin position="142"/>
        <end position="213"/>
    </location>
</feature>
<gene>
    <name evidence="4" type="ORF">CHR53_12420</name>
</gene>
<evidence type="ECO:0000256" key="1">
    <source>
        <dbReference type="SAM" id="SignalP"/>
    </source>
</evidence>
<feature type="signal peptide" evidence="1">
    <location>
        <begin position="1"/>
        <end position="24"/>
    </location>
</feature>
<dbReference type="Gene3D" id="3.40.630.10">
    <property type="entry name" value="Zn peptidases"/>
    <property type="match status" value="1"/>
</dbReference>
<dbReference type="PANTHER" id="PTHR12147">
    <property type="entry name" value="METALLOPEPTIDASE M28 FAMILY MEMBER"/>
    <property type="match status" value="1"/>
</dbReference>
<dbReference type="InterPro" id="IPR007484">
    <property type="entry name" value="Peptidase_M28"/>
</dbReference>
<dbReference type="STRING" id="1193713.GCA_001636315_04916"/>
<keyword evidence="1" id="KW-0732">Signal</keyword>
<dbReference type="SUPFAM" id="SSF52025">
    <property type="entry name" value="PA domain"/>
    <property type="match status" value="1"/>
</dbReference>
<dbReference type="KEGG" id="nmk:CHR53_12420"/>
<evidence type="ECO:0000259" key="2">
    <source>
        <dbReference type="Pfam" id="PF02225"/>
    </source>
</evidence>
<sequence length="468" mass="50156">MKKKQVLSALLTAGLVLSANGVSAQGPNNVQNTPNINSISAFDNKIIKKISADNMYNTIKLLSEQPRVAGTDGELKAVHYIQSQFEQYGYETEIQPFKIYDSVRNNVSGALTINGQDLKPYVFTGSYSAEVTAEVIDVGKALPGTVPDTVKGKIALIERGDNPFVDKIKNVIEKGAVGVIMYNNSGTSNAFGSADPGQNIPAVAITRAQGLDLVGQLKSGTISAQLKVSGSGFVEKTSYNVIAKMKPNKNKDTGQVVMVSAHHDSIPGGPGANDDASGVSAVLELARVMAHMPIDTELRFVTFGAEEKGLLGSYHYARSLSETEADRIVGQFQIEMIGSKDSGGDHNAKGLIMYTLDGMKNIVTDLGAAAGARTAVKEILTYGKVGRSDHQPFHEIGVPAAVFCHAPLEQWYHTPQDTIDKIDKTKLQEAAEVIGAAVYQIARPDTPALEHSRVAPKPVDYDFENRPL</sequence>
<dbReference type="GO" id="GO:0008235">
    <property type="term" value="F:metalloexopeptidase activity"/>
    <property type="evidence" value="ECO:0007669"/>
    <property type="project" value="InterPro"/>
</dbReference>
<dbReference type="Gene3D" id="3.50.30.30">
    <property type="match status" value="1"/>
</dbReference>
<keyword evidence="4" id="KW-0031">Aminopeptidase</keyword>
<protein>
    <submittedName>
        <fullName evidence="4">Aminopeptidase</fullName>
    </submittedName>
</protein>
<proteinExistence type="predicted"/>
<dbReference type="Proteomes" id="UP000282892">
    <property type="component" value="Chromosome"/>
</dbReference>
<keyword evidence="4" id="KW-0645">Protease</keyword>
<accession>A0A3Q9QWC8</accession>
<dbReference type="EMBL" id="CP022572">
    <property type="protein sequence ID" value="AZU62021.1"/>
    <property type="molecule type" value="Genomic_DNA"/>
</dbReference>
<dbReference type="Pfam" id="PF02225">
    <property type="entry name" value="PA"/>
    <property type="match status" value="1"/>
</dbReference>
<organism evidence="4 5">
    <name type="scientific">Neobacillus mesonae</name>
    <dbReference type="NCBI Taxonomy" id="1193713"/>
    <lineage>
        <taxon>Bacteria</taxon>
        <taxon>Bacillati</taxon>
        <taxon>Bacillota</taxon>
        <taxon>Bacilli</taxon>
        <taxon>Bacillales</taxon>
        <taxon>Bacillaceae</taxon>
        <taxon>Neobacillus</taxon>
    </lineage>
</organism>
<dbReference type="RefSeq" id="WP_127486754.1">
    <property type="nucleotide sequence ID" value="NZ_CP022572.1"/>
</dbReference>
<feature type="domain" description="Peptidase M28" evidence="3">
    <location>
        <begin position="240"/>
        <end position="437"/>
    </location>
</feature>
<dbReference type="Pfam" id="PF04389">
    <property type="entry name" value="Peptidase_M28"/>
    <property type="match status" value="1"/>
</dbReference>
<dbReference type="SUPFAM" id="SSF53187">
    <property type="entry name" value="Zn-dependent exopeptidases"/>
    <property type="match status" value="1"/>
</dbReference>
<dbReference type="OrthoDB" id="9762302at2"/>
<keyword evidence="5" id="KW-1185">Reference proteome</keyword>
<reference evidence="4 5" key="1">
    <citation type="submission" date="2017-07" db="EMBL/GenBank/DDBJ databases">
        <title>The complete genome sequence of Bacillus mesonae strain H20-5, an efficient strain improving plant abiotic stress resistance.</title>
        <authorList>
            <person name="Kim S.Y."/>
            <person name="Song H."/>
            <person name="Sang M.K."/>
            <person name="Weon H.-Y."/>
            <person name="Song J."/>
        </authorList>
    </citation>
    <scope>NUCLEOTIDE SEQUENCE [LARGE SCALE GENOMIC DNA]</scope>
    <source>
        <strain evidence="4 5">H20-5</strain>
    </source>
</reference>
<evidence type="ECO:0000259" key="3">
    <source>
        <dbReference type="Pfam" id="PF04389"/>
    </source>
</evidence>
<name>A0A3Q9QWC8_9BACI</name>
<evidence type="ECO:0000313" key="5">
    <source>
        <dbReference type="Proteomes" id="UP000282892"/>
    </source>
</evidence>
<dbReference type="InterPro" id="IPR046450">
    <property type="entry name" value="PA_dom_sf"/>
</dbReference>
<dbReference type="PANTHER" id="PTHR12147:SF26">
    <property type="entry name" value="PEPTIDASE M28 DOMAIN-CONTAINING PROTEIN"/>
    <property type="match status" value="1"/>
</dbReference>
<dbReference type="GO" id="GO:0004177">
    <property type="term" value="F:aminopeptidase activity"/>
    <property type="evidence" value="ECO:0007669"/>
    <property type="project" value="UniProtKB-KW"/>
</dbReference>
<feature type="chain" id="PRO_5018602226" evidence="1">
    <location>
        <begin position="25"/>
        <end position="468"/>
    </location>
</feature>